<dbReference type="AlphaFoldDB" id="A0A2B4RIE3"/>
<dbReference type="GO" id="GO:0043122">
    <property type="term" value="P:regulation of canonical NF-kappaB signal transduction"/>
    <property type="evidence" value="ECO:0007669"/>
    <property type="project" value="TreeGrafter"/>
</dbReference>
<evidence type="ECO:0000256" key="3">
    <source>
        <dbReference type="ARBA" id="ARBA00022833"/>
    </source>
</evidence>
<sequence length="183" mass="20928">MVEFSPRQRSQGQFLTCPFDRQDLDPVRDVFPDTATERKILTLAIRCPREGCEWTGELRNKEEHLTQCGTCPNNCGHSVSRETVLTHIRDECPLAVVSCPYTRVGCDTVIQRQTVEPHLQNGLNLHLNLACLKLNETIVELEETKRQLQTTRLQLDRTKEELDKTTFIWKISGFSGIFTQAIA</sequence>
<dbReference type="GO" id="GO:0031625">
    <property type="term" value="F:ubiquitin protein ligase binding"/>
    <property type="evidence" value="ECO:0007669"/>
    <property type="project" value="TreeGrafter"/>
</dbReference>
<dbReference type="PANTHER" id="PTHR10131:SF94">
    <property type="entry name" value="TNF RECEPTOR-ASSOCIATED FACTOR 4"/>
    <property type="match status" value="1"/>
</dbReference>
<dbReference type="STRING" id="50429.A0A2B4RIE3"/>
<comment type="caution">
    <text evidence="7">The sequence shown here is derived from an EMBL/GenBank/DDBJ whole genome shotgun (WGS) entry which is preliminary data.</text>
</comment>
<evidence type="ECO:0000256" key="1">
    <source>
        <dbReference type="ARBA" id="ARBA00022723"/>
    </source>
</evidence>
<evidence type="ECO:0000313" key="8">
    <source>
        <dbReference type="Proteomes" id="UP000225706"/>
    </source>
</evidence>
<name>A0A2B4RIE3_STYPI</name>
<dbReference type="InterPro" id="IPR013083">
    <property type="entry name" value="Znf_RING/FYVE/PHD"/>
</dbReference>
<dbReference type="PANTHER" id="PTHR10131">
    <property type="entry name" value="TNF RECEPTOR ASSOCIATED FACTOR"/>
    <property type="match status" value="1"/>
</dbReference>
<keyword evidence="3 4" id="KW-0862">Zinc</keyword>
<dbReference type="GO" id="GO:0005164">
    <property type="term" value="F:tumor necrosis factor receptor binding"/>
    <property type="evidence" value="ECO:0007669"/>
    <property type="project" value="TreeGrafter"/>
</dbReference>
<keyword evidence="2 4" id="KW-0863">Zinc-finger</keyword>
<dbReference type="OrthoDB" id="5574452at2759"/>
<evidence type="ECO:0000256" key="4">
    <source>
        <dbReference type="PROSITE-ProRule" id="PRU00207"/>
    </source>
</evidence>
<dbReference type="Pfam" id="PF02176">
    <property type="entry name" value="zf-TRAF"/>
    <property type="match status" value="1"/>
</dbReference>
<feature type="zinc finger region" description="TRAF-type" evidence="4">
    <location>
        <begin position="70"/>
        <end position="116"/>
    </location>
</feature>
<dbReference type="InterPro" id="IPR001293">
    <property type="entry name" value="Znf_TRAF"/>
</dbReference>
<keyword evidence="8" id="KW-1185">Reference proteome</keyword>
<dbReference type="EMBL" id="LSMT01000535">
    <property type="protein sequence ID" value="PFX16579.1"/>
    <property type="molecule type" value="Genomic_DNA"/>
</dbReference>
<evidence type="ECO:0000256" key="5">
    <source>
        <dbReference type="SAM" id="Coils"/>
    </source>
</evidence>
<dbReference type="Proteomes" id="UP000225706">
    <property type="component" value="Unassembled WGS sequence"/>
</dbReference>
<proteinExistence type="predicted"/>
<gene>
    <name evidence="7" type="primary">Traf4</name>
    <name evidence="7" type="ORF">AWC38_SpisGene19148</name>
</gene>
<keyword evidence="5" id="KW-0175">Coiled coil</keyword>
<dbReference type="Gene3D" id="3.30.40.10">
    <property type="entry name" value="Zinc/RING finger domain, C3HC4 (zinc finger)"/>
    <property type="match status" value="2"/>
</dbReference>
<evidence type="ECO:0000256" key="2">
    <source>
        <dbReference type="ARBA" id="ARBA00022771"/>
    </source>
</evidence>
<dbReference type="SUPFAM" id="SSF49599">
    <property type="entry name" value="TRAF domain-like"/>
    <property type="match status" value="1"/>
</dbReference>
<dbReference type="PROSITE" id="PS50145">
    <property type="entry name" value="ZF_TRAF"/>
    <property type="match status" value="1"/>
</dbReference>
<protein>
    <submittedName>
        <fullName evidence="7">TNF receptor-associated factor 4</fullName>
    </submittedName>
</protein>
<reference evidence="8" key="1">
    <citation type="journal article" date="2017" name="bioRxiv">
        <title>Comparative analysis of the genomes of Stylophora pistillata and Acropora digitifera provides evidence for extensive differences between species of corals.</title>
        <authorList>
            <person name="Voolstra C.R."/>
            <person name="Li Y."/>
            <person name="Liew Y.J."/>
            <person name="Baumgarten S."/>
            <person name="Zoccola D."/>
            <person name="Flot J.-F."/>
            <person name="Tambutte S."/>
            <person name="Allemand D."/>
            <person name="Aranda M."/>
        </authorList>
    </citation>
    <scope>NUCLEOTIDE SEQUENCE [LARGE SCALE GENOMIC DNA]</scope>
</reference>
<feature type="coiled-coil region" evidence="5">
    <location>
        <begin position="131"/>
        <end position="161"/>
    </location>
</feature>
<feature type="domain" description="TRAF-type" evidence="6">
    <location>
        <begin position="70"/>
        <end position="116"/>
    </location>
</feature>
<organism evidence="7 8">
    <name type="scientific">Stylophora pistillata</name>
    <name type="common">Smooth cauliflower coral</name>
    <dbReference type="NCBI Taxonomy" id="50429"/>
    <lineage>
        <taxon>Eukaryota</taxon>
        <taxon>Metazoa</taxon>
        <taxon>Cnidaria</taxon>
        <taxon>Anthozoa</taxon>
        <taxon>Hexacorallia</taxon>
        <taxon>Scleractinia</taxon>
        <taxon>Astrocoeniina</taxon>
        <taxon>Pocilloporidae</taxon>
        <taxon>Stylophora</taxon>
    </lineage>
</organism>
<keyword evidence="7" id="KW-0675">Receptor</keyword>
<evidence type="ECO:0000259" key="6">
    <source>
        <dbReference type="PROSITE" id="PS50145"/>
    </source>
</evidence>
<evidence type="ECO:0000313" key="7">
    <source>
        <dbReference type="EMBL" id="PFX16579.1"/>
    </source>
</evidence>
<dbReference type="GO" id="GO:0008270">
    <property type="term" value="F:zinc ion binding"/>
    <property type="evidence" value="ECO:0007669"/>
    <property type="project" value="UniProtKB-KW"/>
</dbReference>
<accession>A0A2B4RIE3</accession>
<keyword evidence="1 4" id="KW-0479">Metal-binding</keyword>